<name>A0A9J6ZEX9_9BACL</name>
<accession>A0A9J6ZEX9</accession>
<dbReference type="Proteomes" id="UP001056756">
    <property type="component" value="Chromosome"/>
</dbReference>
<evidence type="ECO:0000313" key="1">
    <source>
        <dbReference type="EMBL" id="URN94645.1"/>
    </source>
</evidence>
<protein>
    <submittedName>
        <fullName evidence="1">HK97 gp10 family phage protein</fullName>
    </submittedName>
</protein>
<dbReference type="EMBL" id="CP097899">
    <property type="protein sequence ID" value="URN94645.1"/>
    <property type="molecule type" value="Genomic_DNA"/>
</dbReference>
<evidence type="ECO:0000313" key="2">
    <source>
        <dbReference type="Proteomes" id="UP001056756"/>
    </source>
</evidence>
<dbReference type="AlphaFoldDB" id="A0A9J6ZEX9"/>
<dbReference type="Pfam" id="PF04883">
    <property type="entry name" value="HK97-gp10_like"/>
    <property type="match status" value="1"/>
</dbReference>
<dbReference type="InterPro" id="IPR010064">
    <property type="entry name" value="HK97-gp10_tail"/>
</dbReference>
<gene>
    <name evidence="1" type="ORF">NAG76_22980</name>
</gene>
<sequence>MTKLGNFDFREFEKYRDNLKAMEKAVPGFLEECVQELAKRLLDKSIGRTPTDQEDVRRGWTIGNVIFTSNGAAIQVFNVNESSSFVEYGQRLANGRGWKEGKFMMTISLKELEQQIPTILEKKMKRCVKGFLG</sequence>
<organism evidence="1 2">
    <name type="scientific">Candidatus Pristimantibacillus lignocellulolyticus</name>
    <dbReference type="NCBI Taxonomy" id="2994561"/>
    <lineage>
        <taxon>Bacteria</taxon>
        <taxon>Bacillati</taxon>
        <taxon>Bacillota</taxon>
        <taxon>Bacilli</taxon>
        <taxon>Bacillales</taxon>
        <taxon>Paenibacillaceae</taxon>
        <taxon>Candidatus Pristimantibacillus</taxon>
    </lineage>
</organism>
<proteinExistence type="predicted"/>
<dbReference type="KEGG" id="plig:NAG76_22980"/>
<reference evidence="1" key="1">
    <citation type="submission" date="2022-05" db="EMBL/GenBank/DDBJ databases">
        <title>Novel bacterial taxa in a minimal lignocellulolytic consortium and its capacity to transform plastics disclosed by genome-resolved metagenomics.</title>
        <authorList>
            <person name="Rodriguez C.A.D."/>
            <person name="Diaz-Garcia L."/>
            <person name="Herrera K."/>
            <person name="Tarazona N.A."/>
            <person name="Sproer C."/>
            <person name="Overmann J."/>
            <person name="Jimenez D.J."/>
        </authorList>
    </citation>
    <scope>NUCLEOTIDE SEQUENCE</scope>
    <source>
        <strain evidence="1">MAG5</strain>
    </source>
</reference>